<keyword evidence="2" id="KW-0963">Cytoplasm</keyword>
<gene>
    <name evidence="2" type="primary">tmcAL</name>
    <name evidence="3" type="ORF">IAC80_04130</name>
</gene>
<evidence type="ECO:0000313" key="3">
    <source>
        <dbReference type="EMBL" id="HIV23109.1"/>
    </source>
</evidence>
<evidence type="ECO:0000256" key="1">
    <source>
        <dbReference type="ARBA" id="ARBA00022694"/>
    </source>
</evidence>
<comment type="similarity">
    <text evidence="2">Belongs to the TmcAL family.</text>
</comment>
<dbReference type="AlphaFoldDB" id="A0A9D1T7W2"/>
<sequence length="405" mass="44690">MNITGIIAEYNPFHSGHAYHIQKAREISGADYIVAVMSPDFVQRGEPAVFDKYTRTRAALLGGADLVLELPVLYACASAEYFALGAAALLDGLGAVDSLCFGSETPSLSLFLQSAKILEEEPEAYRRALQKGLRQGLTYPQARAGALAGHIPDRFFSSPNNILGVEYCRALRRLSSSIKPLPLQRLGSGYHDSSLKEGFCSATALRRGLAKGQSSQSLLPYVPEKCRQVFSGACRHPVFPDDLMPWLTRQLLIRTDFTDIFDVTADLSDRLVNLSCSLIGKSWEQTVAAVKTRQMTEARIRRVLLHILLNIRQDLADECRVQGTVFYARILGFRKKAGPLLRQLKKSSRLPLLTKPAAAAGQLSGAGPDMLDLDFRVSHLYRSILTSRYGLPFKSEYQMGPLILP</sequence>
<dbReference type="Proteomes" id="UP000886889">
    <property type="component" value="Unassembled WGS sequence"/>
</dbReference>
<dbReference type="Pfam" id="PF05636">
    <property type="entry name" value="HIGH_NTase1"/>
    <property type="match status" value="1"/>
</dbReference>
<keyword evidence="1 2" id="KW-0819">tRNA processing</keyword>
<dbReference type="Gene3D" id="3.40.50.620">
    <property type="entry name" value="HUPs"/>
    <property type="match status" value="1"/>
</dbReference>
<evidence type="ECO:0000313" key="4">
    <source>
        <dbReference type="Proteomes" id="UP000886889"/>
    </source>
</evidence>
<organism evidence="3 4">
    <name type="scientific">Candidatus Merdiplasma excrementigallinarum</name>
    <dbReference type="NCBI Taxonomy" id="2840864"/>
    <lineage>
        <taxon>Bacteria</taxon>
        <taxon>Bacillati</taxon>
        <taxon>Bacillota</taxon>
        <taxon>Clostridia</taxon>
        <taxon>Lachnospirales</taxon>
        <taxon>Lachnospiraceae</taxon>
        <taxon>Lachnospiraceae incertae sedis</taxon>
        <taxon>Candidatus Merdiplasma</taxon>
    </lineage>
</organism>
<comment type="caution">
    <text evidence="3">The sequence shown here is derived from an EMBL/GenBank/DDBJ whole genome shotgun (WGS) entry which is preliminary data.</text>
</comment>
<feature type="binding site" evidence="2">
    <location>
        <begin position="7"/>
        <end position="20"/>
    </location>
    <ligand>
        <name>ATP</name>
        <dbReference type="ChEBI" id="CHEBI:30616"/>
    </ligand>
</feature>
<dbReference type="GO" id="GO:0000049">
    <property type="term" value="F:tRNA binding"/>
    <property type="evidence" value="ECO:0007669"/>
    <property type="project" value="UniProtKB-KW"/>
</dbReference>
<dbReference type="InterPro" id="IPR014729">
    <property type="entry name" value="Rossmann-like_a/b/a_fold"/>
</dbReference>
<dbReference type="InterPro" id="IPR008513">
    <property type="entry name" value="tRNA(Met)_cyd_acetate_ligase"/>
</dbReference>
<dbReference type="PANTHER" id="PTHR37825">
    <property type="entry name" value="TRNA(MET) CYTIDINE ACETATE LIGASE"/>
    <property type="match status" value="1"/>
</dbReference>
<dbReference type="EC" id="6.3.4.-" evidence="2"/>
<dbReference type="SUPFAM" id="SSF52374">
    <property type="entry name" value="Nucleotidylyl transferase"/>
    <property type="match status" value="1"/>
</dbReference>
<comment type="catalytic activity">
    <reaction evidence="2">
        <text>cytidine(34) in elongator tRNA(Met) + acetate + ATP = N(4)-acetylcytidine(34) in elongator tRNA(Met) + AMP + diphosphate</text>
        <dbReference type="Rhea" id="RHEA:58144"/>
        <dbReference type="Rhea" id="RHEA-COMP:10693"/>
        <dbReference type="Rhea" id="RHEA-COMP:10694"/>
        <dbReference type="ChEBI" id="CHEBI:30089"/>
        <dbReference type="ChEBI" id="CHEBI:30616"/>
        <dbReference type="ChEBI" id="CHEBI:33019"/>
        <dbReference type="ChEBI" id="CHEBI:74900"/>
        <dbReference type="ChEBI" id="CHEBI:82748"/>
        <dbReference type="ChEBI" id="CHEBI:456215"/>
    </reaction>
</comment>
<comment type="caution">
    <text evidence="2">Lacks conserved residue(s) required for the propagation of feature annotation.</text>
</comment>
<name>A0A9D1T7W2_9FIRM</name>
<dbReference type="GO" id="GO:0016879">
    <property type="term" value="F:ligase activity, forming carbon-nitrogen bonds"/>
    <property type="evidence" value="ECO:0007669"/>
    <property type="project" value="UniProtKB-UniRule"/>
</dbReference>
<reference evidence="3" key="2">
    <citation type="journal article" date="2021" name="PeerJ">
        <title>Extensive microbial diversity within the chicken gut microbiome revealed by metagenomics and culture.</title>
        <authorList>
            <person name="Gilroy R."/>
            <person name="Ravi A."/>
            <person name="Getino M."/>
            <person name="Pursley I."/>
            <person name="Horton D.L."/>
            <person name="Alikhan N.F."/>
            <person name="Baker D."/>
            <person name="Gharbi K."/>
            <person name="Hall N."/>
            <person name="Watson M."/>
            <person name="Adriaenssens E.M."/>
            <person name="Foster-Nyarko E."/>
            <person name="Jarju S."/>
            <person name="Secka A."/>
            <person name="Antonio M."/>
            <person name="Oren A."/>
            <person name="Chaudhuri R.R."/>
            <person name="La Ragione R."/>
            <person name="Hildebrand F."/>
            <person name="Pallen M.J."/>
        </authorList>
    </citation>
    <scope>NUCLEOTIDE SEQUENCE</scope>
    <source>
        <strain evidence="3">ChiBcec6-7307</strain>
    </source>
</reference>
<dbReference type="EMBL" id="DVOS01000038">
    <property type="protein sequence ID" value="HIV23109.1"/>
    <property type="molecule type" value="Genomic_DNA"/>
</dbReference>
<dbReference type="GO" id="GO:0005524">
    <property type="term" value="F:ATP binding"/>
    <property type="evidence" value="ECO:0007669"/>
    <property type="project" value="UniProtKB-KW"/>
</dbReference>
<keyword evidence="2" id="KW-0694">RNA-binding</keyword>
<dbReference type="HAMAP" id="MF_01539">
    <property type="entry name" value="TmcAL"/>
    <property type="match status" value="1"/>
</dbReference>
<feature type="binding site" evidence="2">
    <location>
        <position position="185"/>
    </location>
    <ligand>
        <name>ATP</name>
        <dbReference type="ChEBI" id="CHEBI:30616"/>
    </ligand>
</feature>
<comment type="subcellular location">
    <subcellularLocation>
        <location evidence="2">Cytoplasm</location>
    </subcellularLocation>
</comment>
<comment type="function">
    <text evidence="2">Catalyzes the formation of N(4)-acetylcytidine (ac(4)C) at the wobble position of elongator tRNA(Met), using acetate and ATP as substrates. First activates an acetate ion to form acetyladenylate (Ac-AMP) and then transfers the acetyl group to tRNA to form ac(4)C34.</text>
</comment>
<dbReference type="GO" id="GO:0005737">
    <property type="term" value="C:cytoplasm"/>
    <property type="evidence" value="ECO:0007669"/>
    <property type="project" value="UniProtKB-SubCell"/>
</dbReference>
<feature type="binding site" evidence="2">
    <location>
        <position position="102"/>
    </location>
    <ligand>
        <name>ATP</name>
        <dbReference type="ChEBI" id="CHEBI:30616"/>
    </ligand>
</feature>
<dbReference type="GO" id="GO:0006400">
    <property type="term" value="P:tRNA modification"/>
    <property type="evidence" value="ECO:0007669"/>
    <property type="project" value="UniProtKB-UniRule"/>
</dbReference>
<accession>A0A9D1T7W2</accession>
<protein>
    <recommendedName>
        <fullName evidence="2">tRNA(Met) cytidine acetate ligase</fullName>
        <ecNumber evidence="2">6.3.4.-</ecNumber>
    </recommendedName>
</protein>
<proteinExistence type="inferred from homology"/>
<keyword evidence="2" id="KW-0547">Nucleotide-binding</keyword>
<keyword evidence="2" id="KW-0820">tRNA-binding</keyword>
<dbReference type="PANTHER" id="PTHR37825:SF1">
    <property type="entry name" value="TRNA(MET) CYTIDINE ACETATE LIGASE"/>
    <property type="match status" value="1"/>
</dbReference>
<keyword evidence="2" id="KW-0436">Ligase</keyword>
<keyword evidence="2" id="KW-0067">ATP-binding</keyword>
<reference evidence="3" key="1">
    <citation type="submission" date="2020-10" db="EMBL/GenBank/DDBJ databases">
        <authorList>
            <person name="Gilroy R."/>
        </authorList>
    </citation>
    <scope>NUCLEOTIDE SEQUENCE</scope>
    <source>
        <strain evidence="3">ChiBcec6-7307</strain>
    </source>
</reference>
<feature type="binding site" evidence="2">
    <location>
        <position position="160"/>
    </location>
    <ligand>
        <name>ATP</name>
        <dbReference type="ChEBI" id="CHEBI:30616"/>
    </ligand>
</feature>
<evidence type="ECO:0000256" key="2">
    <source>
        <dbReference type="HAMAP-Rule" id="MF_01539"/>
    </source>
</evidence>